<protein>
    <recommendedName>
        <fullName evidence="3">HPt domain-containing protein</fullName>
    </recommendedName>
</protein>
<dbReference type="AlphaFoldDB" id="A0A370DW02"/>
<dbReference type="InterPro" id="IPR036641">
    <property type="entry name" value="HPT_dom_sf"/>
</dbReference>
<organism evidence="4 5">
    <name type="scientific">endosymbiont of Lamellibrachia luymesi</name>
    <dbReference type="NCBI Taxonomy" id="2200907"/>
    <lineage>
        <taxon>Bacteria</taxon>
        <taxon>Pseudomonadati</taxon>
        <taxon>Pseudomonadota</taxon>
        <taxon>Gammaproteobacteria</taxon>
        <taxon>sulfur-oxidizing symbionts</taxon>
    </lineage>
</organism>
<dbReference type="Gene3D" id="1.20.120.160">
    <property type="entry name" value="HPT domain"/>
    <property type="match status" value="1"/>
</dbReference>
<dbReference type="EMBL" id="QFXD01000225">
    <property type="protein sequence ID" value="RDH89236.1"/>
    <property type="molecule type" value="Genomic_DNA"/>
</dbReference>
<dbReference type="InterPro" id="IPR008207">
    <property type="entry name" value="Sig_transdc_His_kin_Hpt_dom"/>
</dbReference>
<name>A0A370DW02_9GAMM</name>
<evidence type="ECO:0000313" key="4">
    <source>
        <dbReference type="EMBL" id="RDH89236.1"/>
    </source>
</evidence>
<dbReference type="GO" id="GO:0000160">
    <property type="term" value="P:phosphorelay signal transduction system"/>
    <property type="evidence" value="ECO:0007669"/>
    <property type="project" value="UniProtKB-KW"/>
</dbReference>
<evidence type="ECO:0000313" key="5">
    <source>
        <dbReference type="Proteomes" id="UP000255508"/>
    </source>
</evidence>
<comment type="caution">
    <text evidence="4">The sequence shown here is derived from an EMBL/GenBank/DDBJ whole genome shotgun (WGS) entry which is preliminary data.</text>
</comment>
<dbReference type="Pfam" id="PF01627">
    <property type="entry name" value="Hpt"/>
    <property type="match status" value="1"/>
</dbReference>
<evidence type="ECO:0000259" key="3">
    <source>
        <dbReference type="PROSITE" id="PS50894"/>
    </source>
</evidence>
<dbReference type="PROSITE" id="PS50894">
    <property type="entry name" value="HPT"/>
    <property type="match status" value="1"/>
</dbReference>
<keyword evidence="2" id="KW-0597">Phosphoprotein</keyword>
<keyword evidence="1" id="KW-0902">Two-component regulatory system</keyword>
<reference evidence="4 5" key="1">
    <citation type="journal article" date="2018" name="ISME J.">
        <title>Endosymbiont genomes yield clues of tubeworm success.</title>
        <authorList>
            <person name="Li Y."/>
            <person name="Liles M.R."/>
            <person name="Halanych K.M."/>
        </authorList>
    </citation>
    <scope>NUCLEOTIDE SEQUENCE [LARGE SCALE GENOMIC DNA]</scope>
    <source>
        <strain evidence="4">A1422</strain>
    </source>
</reference>
<evidence type="ECO:0000256" key="1">
    <source>
        <dbReference type="ARBA" id="ARBA00023012"/>
    </source>
</evidence>
<feature type="domain" description="HPt" evidence="3">
    <location>
        <begin position="1"/>
        <end position="91"/>
    </location>
</feature>
<dbReference type="SUPFAM" id="SSF47226">
    <property type="entry name" value="Histidine-containing phosphotransfer domain, HPT domain"/>
    <property type="match status" value="1"/>
</dbReference>
<dbReference type="Proteomes" id="UP000255508">
    <property type="component" value="Unassembled WGS sequence"/>
</dbReference>
<evidence type="ECO:0000256" key="2">
    <source>
        <dbReference type="PROSITE-ProRule" id="PRU00110"/>
    </source>
</evidence>
<sequence length="172" mass="19127">MLRNYRDRNLDVVERITTNIRNEELAEAAHTAHSLKGSSGNIGANQVHQYAASVEQHCRNDQPAQALDELKNLRTTLQQVIDGLAQLDEPADESAPIESNANIDRDELPNLLQQLEGYLDTDLRQAGALLKDIQQKAKGTEFSHALAEIEQALNEFDIDTSKTIIGRIGQQM</sequence>
<dbReference type="GO" id="GO:0004672">
    <property type="term" value="F:protein kinase activity"/>
    <property type="evidence" value="ECO:0007669"/>
    <property type="project" value="UniProtKB-ARBA"/>
</dbReference>
<gene>
    <name evidence="4" type="ORF">DIZ79_12600</name>
</gene>
<proteinExistence type="predicted"/>
<feature type="modified residue" description="Phosphohistidine" evidence="2">
    <location>
        <position position="33"/>
    </location>
</feature>
<accession>A0A370DW02</accession>